<dbReference type="Pfam" id="PF02470">
    <property type="entry name" value="MlaD"/>
    <property type="match status" value="1"/>
</dbReference>
<dbReference type="PANTHER" id="PTHR33371">
    <property type="entry name" value="INTERMEMBRANE PHOSPHOLIPID TRANSPORT SYSTEM BINDING PROTEIN MLAD-RELATED"/>
    <property type="match status" value="1"/>
</dbReference>
<reference evidence="3" key="1">
    <citation type="submission" date="2018-10" db="EMBL/GenBank/DDBJ databases">
        <authorList>
            <person name="Gruber-Vodicka H."/>
            <person name="Jaeckle O."/>
        </authorList>
    </citation>
    <scope>NUCLEOTIDE SEQUENCE</scope>
</reference>
<proteinExistence type="predicted"/>
<dbReference type="PANTHER" id="PTHR33371:SF4">
    <property type="entry name" value="INTERMEMBRANE PHOSPHOLIPID TRANSPORT SYSTEM BINDING PROTEIN MLAD"/>
    <property type="match status" value="1"/>
</dbReference>
<evidence type="ECO:0000313" key="3">
    <source>
        <dbReference type="EMBL" id="VBB69674.1"/>
    </source>
</evidence>
<dbReference type="AlphaFoldDB" id="A0A484H7G5"/>
<keyword evidence="1" id="KW-0472">Membrane</keyword>
<keyword evidence="1" id="KW-0812">Transmembrane</keyword>
<organism evidence="3">
    <name type="scientific">invertebrate metagenome</name>
    <dbReference type="NCBI Taxonomy" id="1711999"/>
    <lineage>
        <taxon>unclassified sequences</taxon>
        <taxon>metagenomes</taxon>
        <taxon>organismal metagenomes</taxon>
    </lineage>
</organism>
<dbReference type="InterPro" id="IPR052336">
    <property type="entry name" value="MlaD_Phospholipid_Transporter"/>
</dbReference>
<feature type="domain" description="Mce/MlaD" evidence="2">
    <location>
        <begin position="43"/>
        <end position="119"/>
    </location>
</feature>
<sequence length="163" mass="17247">MQIMTRGSREIWIGVLVLALGMGIGGYFYGGLGSVRADKLGTGYTVVAHFNRSDGLATGGEVRLAGVSVGRILSQRLGSDYQVWTTLHIVAGVHIPDDSAAVIHSDGLLGPKFIELVPGGSHRMIPPGSVIRYTQDAIVIDDLLERILARARVEAGGPGRGEE</sequence>
<accession>A0A484H7G5</accession>
<protein>
    <submittedName>
        <fullName evidence="3">ABC-type transport system involved in resistance to organic solvents, periplasmic component</fullName>
    </submittedName>
</protein>
<dbReference type="EMBL" id="LR026963">
    <property type="protein sequence ID" value="VBB69674.1"/>
    <property type="molecule type" value="Genomic_DNA"/>
</dbReference>
<dbReference type="InterPro" id="IPR003399">
    <property type="entry name" value="Mce/MlaD"/>
</dbReference>
<feature type="transmembrane region" description="Helical" evidence="1">
    <location>
        <begin position="12"/>
        <end position="30"/>
    </location>
</feature>
<keyword evidence="1" id="KW-1133">Transmembrane helix</keyword>
<gene>
    <name evidence="3" type="ORF">RIEGSTA812A_PEG_1147</name>
</gene>
<evidence type="ECO:0000256" key="1">
    <source>
        <dbReference type="SAM" id="Phobius"/>
    </source>
</evidence>
<evidence type="ECO:0000259" key="2">
    <source>
        <dbReference type="Pfam" id="PF02470"/>
    </source>
</evidence>
<name>A0A484H7G5_9ZZZZ</name>